<accession>A0A8X6SRD7</accession>
<comment type="caution">
    <text evidence="1">The sequence shown here is derived from an EMBL/GenBank/DDBJ whole genome shotgun (WGS) entry which is preliminary data.</text>
</comment>
<evidence type="ECO:0000313" key="1">
    <source>
        <dbReference type="EMBL" id="GFY13842.1"/>
    </source>
</evidence>
<organism evidence="1 2">
    <name type="scientific">Trichonephila clavipes</name>
    <name type="common">Golden silk orbweaver</name>
    <name type="synonym">Nephila clavipes</name>
    <dbReference type="NCBI Taxonomy" id="2585209"/>
    <lineage>
        <taxon>Eukaryota</taxon>
        <taxon>Metazoa</taxon>
        <taxon>Ecdysozoa</taxon>
        <taxon>Arthropoda</taxon>
        <taxon>Chelicerata</taxon>
        <taxon>Arachnida</taxon>
        <taxon>Araneae</taxon>
        <taxon>Araneomorphae</taxon>
        <taxon>Entelegynae</taxon>
        <taxon>Araneoidea</taxon>
        <taxon>Nephilidae</taxon>
        <taxon>Trichonephila</taxon>
    </lineage>
</organism>
<protein>
    <submittedName>
        <fullName evidence="1">Uncharacterized protein</fullName>
    </submittedName>
</protein>
<sequence>MEACSLHPTSTTPSRDYADVRNMLVEIPKISSRVMLSNESRFSVTSDSGHQLLWRERGMNYTQKCLETFNMWIKALSTADLEEKNDQEVLAFPVLDREHLASLVLGSSSRHACHVIRYLNHRATGALGHEMKNTGVAKRNTEKKQKAIVWEL</sequence>
<reference evidence="1" key="1">
    <citation type="submission" date="2020-08" db="EMBL/GenBank/DDBJ databases">
        <title>Multicomponent nature underlies the extraordinary mechanical properties of spider dragline silk.</title>
        <authorList>
            <person name="Kono N."/>
            <person name="Nakamura H."/>
            <person name="Mori M."/>
            <person name="Yoshida Y."/>
            <person name="Ohtoshi R."/>
            <person name="Malay A.D."/>
            <person name="Moran D.A.P."/>
            <person name="Tomita M."/>
            <person name="Numata K."/>
            <person name="Arakawa K."/>
        </authorList>
    </citation>
    <scope>NUCLEOTIDE SEQUENCE</scope>
</reference>
<keyword evidence="2" id="KW-1185">Reference proteome</keyword>
<dbReference type="Proteomes" id="UP000887159">
    <property type="component" value="Unassembled WGS sequence"/>
</dbReference>
<dbReference type="AlphaFoldDB" id="A0A8X6SRD7"/>
<name>A0A8X6SRD7_TRICX</name>
<evidence type="ECO:0000313" key="2">
    <source>
        <dbReference type="Proteomes" id="UP000887159"/>
    </source>
</evidence>
<proteinExistence type="predicted"/>
<gene>
    <name evidence="1" type="ORF">TNCV_986141</name>
</gene>
<dbReference type="EMBL" id="BMAU01021324">
    <property type="protein sequence ID" value="GFY13842.1"/>
    <property type="molecule type" value="Genomic_DNA"/>
</dbReference>